<sequence>MAKTIDESIKAQGGSVGRMSYVRVIFALLARDLAVLRKTAAFFVIRVVMQPLLFVFVFTYVFPKIGQGVGGGGSKEAEFSTLLVAGVVGISIIFQAIQAVALPLVQEFGYTKEIEDRALAPMPTWGLAIEKILSGAVQAVFAGAVVFPIVLFVPATPVHLHIDWPVLITLVPLAAIVSGTLGLTIGTLIPPNQVALIFAIIVLPITFLGAVYYPWASLTPISWLKDVVLVNPLVYINEGLRAALTTGVPHMEIGYVYLALIVFALVLGYVSIKGLNRRVVG</sequence>
<evidence type="ECO:0000256" key="5">
    <source>
        <dbReference type="RuleBase" id="RU361157"/>
    </source>
</evidence>
<organism evidence="7 8">
    <name type="scientific">Ferrithrix thermotolerans DSM 19514</name>
    <dbReference type="NCBI Taxonomy" id="1121881"/>
    <lineage>
        <taxon>Bacteria</taxon>
        <taxon>Bacillati</taxon>
        <taxon>Actinomycetota</taxon>
        <taxon>Acidimicrobiia</taxon>
        <taxon>Acidimicrobiales</taxon>
        <taxon>Acidimicrobiaceae</taxon>
        <taxon>Ferrithrix</taxon>
    </lineage>
</organism>
<dbReference type="EMBL" id="FQUL01000026">
    <property type="protein sequence ID" value="SHE81368.1"/>
    <property type="molecule type" value="Genomic_DNA"/>
</dbReference>
<gene>
    <name evidence="7" type="ORF">SAMN02745225_01690</name>
</gene>
<evidence type="ECO:0000256" key="3">
    <source>
        <dbReference type="ARBA" id="ARBA00022989"/>
    </source>
</evidence>
<comment type="similarity">
    <text evidence="5">Belongs to the ABC-2 integral membrane protein family.</text>
</comment>
<dbReference type="PANTHER" id="PTHR43229:SF2">
    <property type="entry name" value="NODULATION PROTEIN J"/>
    <property type="match status" value="1"/>
</dbReference>
<feature type="transmembrane region" description="Helical" evidence="5">
    <location>
        <begin position="40"/>
        <end position="62"/>
    </location>
</feature>
<reference evidence="8" key="1">
    <citation type="submission" date="2016-11" db="EMBL/GenBank/DDBJ databases">
        <authorList>
            <person name="Varghese N."/>
            <person name="Submissions S."/>
        </authorList>
    </citation>
    <scope>NUCLEOTIDE SEQUENCE [LARGE SCALE GENOMIC DNA]</scope>
    <source>
        <strain evidence="8">DSM 19514</strain>
    </source>
</reference>
<evidence type="ECO:0000256" key="4">
    <source>
        <dbReference type="ARBA" id="ARBA00023136"/>
    </source>
</evidence>
<dbReference type="RefSeq" id="WP_072791293.1">
    <property type="nucleotide sequence ID" value="NZ_FQUL01000026.1"/>
</dbReference>
<keyword evidence="5" id="KW-1003">Cell membrane</keyword>
<evidence type="ECO:0000256" key="1">
    <source>
        <dbReference type="ARBA" id="ARBA00004141"/>
    </source>
</evidence>
<dbReference type="GO" id="GO:0140359">
    <property type="term" value="F:ABC-type transporter activity"/>
    <property type="evidence" value="ECO:0007669"/>
    <property type="project" value="InterPro"/>
</dbReference>
<dbReference type="PIRSF" id="PIRSF006648">
    <property type="entry name" value="DrrB"/>
    <property type="match status" value="1"/>
</dbReference>
<keyword evidence="2 5" id="KW-0812">Transmembrane</keyword>
<dbReference type="PANTHER" id="PTHR43229">
    <property type="entry name" value="NODULATION PROTEIN J"/>
    <property type="match status" value="1"/>
</dbReference>
<keyword evidence="5" id="KW-0813">Transport</keyword>
<dbReference type="GO" id="GO:0043190">
    <property type="term" value="C:ATP-binding cassette (ABC) transporter complex"/>
    <property type="evidence" value="ECO:0007669"/>
    <property type="project" value="InterPro"/>
</dbReference>
<dbReference type="Pfam" id="PF01061">
    <property type="entry name" value="ABC2_membrane"/>
    <property type="match status" value="1"/>
</dbReference>
<feature type="transmembrane region" description="Helical" evidence="5">
    <location>
        <begin position="196"/>
        <end position="215"/>
    </location>
</feature>
<feature type="domain" description="ABC transmembrane type-2" evidence="6">
    <location>
        <begin position="42"/>
        <end position="278"/>
    </location>
</feature>
<keyword evidence="8" id="KW-1185">Reference proteome</keyword>
<comment type="subcellular location">
    <subcellularLocation>
        <location evidence="5">Cell membrane</location>
        <topology evidence="5">Multi-pass membrane protein</topology>
    </subcellularLocation>
    <subcellularLocation>
        <location evidence="1">Membrane</location>
        <topology evidence="1">Multi-pass membrane protein</topology>
    </subcellularLocation>
</comment>
<dbReference type="AlphaFoldDB" id="A0A1M4WJG1"/>
<feature type="transmembrane region" description="Helical" evidence="5">
    <location>
        <begin position="82"/>
        <end position="105"/>
    </location>
</feature>
<keyword evidence="4 5" id="KW-0472">Membrane</keyword>
<evidence type="ECO:0000313" key="8">
    <source>
        <dbReference type="Proteomes" id="UP000184295"/>
    </source>
</evidence>
<evidence type="ECO:0000313" key="7">
    <source>
        <dbReference type="EMBL" id="SHE81368.1"/>
    </source>
</evidence>
<dbReference type="PROSITE" id="PS51012">
    <property type="entry name" value="ABC_TM2"/>
    <property type="match status" value="1"/>
</dbReference>
<dbReference type="InterPro" id="IPR013525">
    <property type="entry name" value="ABC2_TM"/>
</dbReference>
<proteinExistence type="inferred from homology"/>
<evidence type="ECO:0000256" key="2">
    <source>
        <dbReference type="ARBA" id="ARBA00022692"/>
    </source>
</evidence>
<name>A0A1M4WJG1_9ACTN</name>
<keyword evidence="3 5" id="KW-1133">Transmembrane helix</keyword>
<dbReference type="InterPro" id="IPR051784">
    <property type="entry name" value="Nod_factor_ABC_transporter"/>
</dbReference>
<dbReference type="STRING" id="1121881.SAMN02745225_01690"/>
<protein>
    <recommendedName>
        <fullName evidence="5">Transport permease protein</fullName>
    </recommendedName>
</protein>
<dbReference type="Proteomes" id="UP000184295">
    <property type="component" value="Unassembled WGS sequence"/>
</dbReference>
<accession>A0A1M4WJG1</accession>
<feature type="transmembrane region" description="Helical" evidence="5">
    <location>
        <begin position="132"/>
        <end position="154"/>
    </location>
</feature>
<dbReference type="InterPro" id="IPR000412">
    <property type="entry name" value="ABC_2_transport"/>
</dbReference>
<evidence type="ECO:0000259" key="6">
    <source>
        <dbReference type="PROSITE" id="PS51012"/>
    </source>
</evidence>
<feature type="transmembrane region" description="Helical" evidence="5">
    <location>
        <begin position="254"/>
        <end position="272"/>
    </location>
</feature>
<dbReference type="InterPro" id="IPR047817">
    <property type="entry name" value="ABC2_TM_bact-type"/>
</dbReference>
<feature type="transmembrane region" description="Helical" evidence="5">
    <location>
        <begin position="166"/>
        <end position="189"/>
    </location>
</feature>